<dbReference type="GO" id="GO:0042742">
    <property type="term" value="P:defense response to bacterium"/>
    <property type="evidence" value="ECO:0007669"/>
    <property type="project" value="UniProtKB-ARBA"/>
</dbReference>
<evidence type="ECO:0000256" key="4">
    <source>
        <dbReference type="ARBA" id="ARBA00022737"/>
    </source>
</evidence>
<dbReference type="InterPro" id="IPR041118">
    <property type="entry name" value="Rx_N"/>
</dbReference>
<evidence type="ECO:0000256" key="12">
    <source>
        <dbReference type="SAM" id="Coils"/>
    </source>
</evidence>
<dbReference type="InterPro" id="IPR003656">
    <property type="entry name" value="Znf_BED"/>
</dbReference>
<feature type="region of interest" description="Disordered" evidence="13">
    <location>
        <begin position="4251"/>
        <end position="4294"/>
    </location>
</feature>
<dbReference type="SMART" id="SM00614">
    <property type="entry name" value="ZnF_BED"/>
    <property type="match status" value="1"/>
</dbReference>
<feature type="domain" description="BED-type" evidence="14">
    <location>
        <begin position="3504"/>
        <end position="3558"/>
    </location>
</feature>
<dbReference type="Gene3D" id="1.10.10.10">
    <property type="entry name" value="Winged helix-like DNA-binding domain superfamily/Winged helix DNA-binding domain"/>
    <property type="match status" value="3"/>
</dbReference>
<keyword evidence="8" id="KW-0862">Zinc</keyword>
<dbReference type="Gene3D" id="3.40.50.300">
    <property type="entry name" value="P-loop containing nucleotide triphosphate hydrolases"/>
    <property type="match status" value="3"/>
</dbReference>
<dbReference type="PANTHER" id="PTHR36766:SF40">
    <property type="entry name" value="DISEASE RESISTANCE PROTEIN RGA3"/>
    <property type="match status" value="1"/>
</dbReference>
<dbReference type="Gene3D" id="1.10.8.430">
    <property type="entry name" value="Helical domain of apoptotic protease-activating factors"/>
    <property type="match status" value="2"/>
</dbReference>
<dbReference type="Pfam" id="PF25019">
    <property type="entry name" value="LRR_R13L1-DRL21"/>
    <property type="match status" value="2"/>
</dbReference>
<dbReference type="Gramene" id="ORUFI04G27320.2">
    <property type="protein sequence ID" value="ORUFI04G27320.2"/>
    <property type="gene ID" value="ORUFI04G27320"/>
</dbReference>
<keyword evidence="9" id="KW-0067">ATP-binding</keyword>
<evidence type="ECO:0000256" key="8">
    <source>
        <dbReference type="ARBA" id="ARBA00022833"/>
    </source>
</evidence>
<evidence type="ECO:0000256" key="2">
    <source>
        <dbReference type="ARBA" id="ARBA00022614"/>
    </source>
</evidence>
<evidence type="ECO:0000256" key="7">
    <source>
        <dbReference type="ARBA" id="ARBA00022821"/>
    </source>
</evidence>
<dbReference type="InterPro" id="IPR042197">
    <property type="entry name" value="Apaf_helical"/>
</dbReference>
<dbReference type="GO" id="GO:0003677">
    <property type="term" value="F:DNA binding"/>
    <property type="evidence" value="ECO:0007669"/>
    <property type="project" value="InterPro"/>
</dbReference>
<accession>A0A0E0PE80</accession>
<dbReference type="GO" id="GO:0008270">
    <property type="term" value="F:zinc ion binding"/>
    <property type="evidence" value="ECO:0007669"/>
    <property type="project" value="UniProtKB-KW"/>
</dbReference>
<dbReference type="InterPro" id="IPR058922">
    <property type="entry name" value="WHD_DRP"/>
</dbReference>
<dbReference type="Pfam" id="PF23598">
    <property type="entry name" value="LRR_14"/>
    <property type="match status" value="1"/>
</dbReference>
<proteinExistence type="inferred from homology"/>
<keyword evidence="6 11" id="KW-0863">Zinc-finger</keyword>
<dbReference type="InterPro" id="IPR027417">
    <property type="entry name" value="P-loop_NTPase"/>
</dbReference>
<dbReference type="InterPro" id="IPR032675">
    <property type="entry name" value="LRR_dom_sf"/>
</dbReference>
<keyword evidence="10 12" id="KW-0175">Coiled coil</keyword>
<dbReference type="Pfam" id="PF00931">
    <property type="entry name" value="NB-ARC"/>
    <property type="match status" value="3"/>
</dbReference>
<dbReference type="SUPFAM" id="SSF52047">
    <property type="entry name" value="RNI-like"/>
    <property type="match status" value="1"/>
</dbReference>
<dbReference type="InterPro" id="IPR056789">
    <property type="entry name" value="LRR_R13L1-DRL21"/>
</dbReference>
<feature type="region of interest" description="Disordered" evidence="13">
    <location>
        <begin position="3012"/>
        <end position="3040"/>
    </location>
</feature>
<dbReference type="Gene3D" id="3.80.10.10">
    <property type="entry name" value="Ribonuclease Inhibitor"/>
    <property type="match status" value="11"/>
</dbReference>
<dbReference type="GO" id="GO:0005524">
    <property type="term" value="F:ATP binding"/>
    <property type="evidence" value="ECO:0007669"/>
    <property type="project" value="UniProtKB-KW"/>
</dbReference>
<feature type="compositionally biased region" description="Basic residues" evidence="13">
    <location>
        <begin position="3543"/>
        <end position="3555"/>
    </location>
</feature>
<feature type="compositionally biased region" description="Basic and acidic residues" evidence="13">
    <location>
        <begin position="4273"/>
        <end position="4283"/>
    </location>
</feature>
<dbReference type="InterPro" id="IPR055414">
    <property type="entry name" value="LRR_R13L4/SHOC2-like"/>
</dbReference>
<dbReference type="InterPro" id="IPR002182">
    <property type="entry name" value="NB-ARC"/>
</dbReference>
<comment type="similarity">
    <text evidence="1">Belongs to the disease resistance NB-LRR family.</text>
</comment>
<evidence type="ECO:0000256" key="3">
    <source>
        <dbReference type="ARBA" id="ARBA00022723"/>
    </source>
</evidence>
<dbReference type="SUPFAM" id="SSF52540">
    <property type="entry name" value="P-loop containing nucleoside triphosphate hydrolases"/>
    <property type="match status" value="3"/>
</dbReference>
<evidence type="ECO:0000256" key="13">
    <source>
        <dbReference type="SAM" id="MobiDB-lite"/>
    </source>
</evidence>
<evidence type="ECO:0000256" key="9">
    <source>
        <dbReference type="ARBA" id="ARBA00022840"/>
    </source>
</evidence>
<dbReference type="STRING" id="4529.A0A0E0PE80"/>
<dbReference type="Pfam" id="PF18052">
    <property type="entry name" value="Rx_N"/>
    <property type="match status" value="3"/>
</dbReference>
<protein>
    <recommendedName>
        <fullName evidence="14">BED-type domain-containing protein</fullName>
    </recommendedName>
</protein>
<evidence type="ECO:0000256" key="10">
    <source>
        <dbReference type="ARBA" id="ARBA00023054"/>
    </source>
</evidence>
<dbReference type="PANTHER" id="PTHR36766">
    <property type="entry name" value="PLANT BROAD-SPECTRUM MILDEW RESISTANCE PROTEIN RPW8"/>
    <property type="match status" value="1"/>
</dbReference>
<feature type="region of interest" description="Disordered" evidence="13">
    <location>
        <begin position="3536"/>
        <end position="3578"/>
    </location>
</feature>
<dbReference type="Gene3D" id="1.20.5.4130">
    <property type="match status" value="3"/>
</dbReference>
<evidence type="ECO:0000313" key="15">
    <source>
        <dbReference type="EnsemblPlants" id="ORUFI04G27320.2"/>
    </source>
</evidence>
<feature type="region of interest" description="Disordered" evidence="13">
    <location>
        <begin position="2660"/>
        <end position="2685"/>
    </location>
</feature>
<name>A0A0E0PE80_ORYRU</name>
<dbReference type="InterPro" id="IPR036388">
    <property type="entry name" value="WH-like_DNA-bd_sf"/>
</dbReference>
<organism evidence="15 16">
    <name type="scientific">Oryza rufipogon</name>
    <name type="common">Brownbeard rice</name>
    <name type="synonym">Asian wild rice</name>
    <dbReference type="NCBI Taxonomy" id="4529"/>
    <lineage>
        <taxon>Eukaryota</taxon>
        <taxon>Viridiplantae</taxon>
        <taxon>Streptophyta</taxon>
        <taxon>Embryophyta</taxon>
        <taxon>Tracheophyta</taxon>
        <taxon>Spermatophyta</taxon>
        <taxon>Magnoliopsida</taxon>
        <taxon>Liliopsida</taxon>
        <taxon>Poales</taxon>
        <taxon>Poaceae</taxon>
        <taxon>BOP clade</taxon>
        <taxon>Oryzoideae</taxon>
        <taxon>Oryzeae</taxon>
        <taxon>Oryzinae</taxon>
        <taxon>Oryza</taxon>
    </lineage>
</organism>
<evidence type="ECO:0000256" key="11">
    <source>
        <dbReference type="PROSITE-ProRule" id="PRU00027"/>
    </source>
</evidence>
<evidence type="ECO:0000259" key="14">
    <source>
        <dbReference type="PROSITE" id="PS50808"/>
    </source>
</evidence>
<keyword evidence="4" id="KW-0677">Repeat</keyword>
<dbReference type="GO" id="GO:0009626">
    <property type="term" value="P:plant-type hypersensitive response"/>
    <property type="evidence" value="ECO:0007669"/>
    <property type="project" value="UniProtKB-ARBA"/>
</dbReference>
<dbReference type="Proteomes" id="UP000008022">
    <property type="component" value="Unassembled WGS sequence"/>
</dbReference>
<dbReference type="InterPro" id="IPR006553">
    <property type="entry name" value="Leu-rich_rpt_Cys-con_subtyp"/>
</dbReference>
<feature type="compositionally biased region" description="Acidic residues" evidence="13">
    <location>
        <begin position="2666"/>
        <end position="2676"/>
    </location>
</feature>
<evidence type="ECO:0000256" key="6">
    <source>
        <dbReference type="ARBA" id="ARBA00022771"/>
    </source>
</evidence>
<keyword evidence="5" id="KW-0547">Nucleotide-binding</keyword>
<sequence length="4394" mass="497099">MGLTEEQERALQLLTSLEYLIFWHLPNLLSLPANLASLTSLKWLHIGDCPRITRLPEMGLPLSLTQLPGTCNGRSGDDGAPSICSRKCLADTVQAECWYTQCRKEDDIRELVISNCPDLEFGGEEGALRGYTSLKSIKVQGCPKLIPLLVSGKMEVGLLPPSLECLCIDMGPELSTVWDLKLQELEQGSNQVPPPPPSLDTFLITNLTDKVQSRLLSFLPTITNLVISESPELTSLQLGYSKALKELEIVDCKSLASVEGFGSLTNLRFLTVYESPSMPQCFEILSQQHGASEILSRLENLQISDGFILTVSLCKQLTSLRDLFFWPERSKPDATMMGLTEEQERALQLLTSLERLNFWGLPNLLSLPANLASLTSLEWLDISDCPRMARLPEMGLPPSLRRLSLCRCSDDLSMQCRMVATEKLQIRSSHKEHFGPKGYDTGSMGVEWSVVDAAIGWLVQSVLGTLLAGKLEAWTREVGLAGDVRRLEVGMRSVEMVLAAAAARGRELVGNEPLSRSLDDLRQLLFDAEDVVDELDYYRLQLEIEQREDAAAAVDSCVEGGNASSFSSTSSSTCRLVWNAATKLTSWASMAVDFVMAHAGSKRKRGQYELAQDDATVVVVPFENKDDISRRINEIATSLCTISDSVHKAIHLEASYCIAVPKEGVVSNRRLTTSVPVEQKVYGRDSDRDMIVELLVNGKSRDLNVLPIVGNGGVGKTTLAKFVYRDRRIKDHFDLQMWVCVSSIFDEVRLTREMLEHACRDRQDCEKISSFNVLQEMLMGSVRNRRFLLILDDVWEDKDKNGWNRLLGPLRQNQTVGCMILATTRSPSVAKKIRTLTSVELKGLDDDNFWLFFKQCAFGDENHGDHPSLQVIGQQIVKTLKGYPLAAQSVGALLGQNLNYEHWWKIRDQWASLQKGDDDILPILKLSYDYLPSCLQRCFSYCSLFPQEHKFDGEKLIFAWISQSFVSCKDTKNRVEQTGREYLDKLVDLGFFQKDGPHYVMHGLMHELAQAVSSNDCATIDGLKSNSIPSTIRHLSIITSAYDEVEHDSFPTDKFERQLEKITCLKKLRTLMFFGHGPYGSRNLLKCLLTLCKHAKGLRYLRVHFAFMLIDALWNSIKPFHLRYIEFFNGSITFEKSCWWETEDGPRFSNVYAQLLPTCYHLQALDAGSSSNLVPRRINNLVNLRHLIADKERHSEIANVGRLTSLQELRKFRVENVDGFEIGQLQQMNELVSLGIFQLGNVKTKEEARRARLIDKDYLENLCLVWDDSTTNLKPAMATAEEVLEGLHPNRNVKRIKIRGYNGAICPMWLGSNVSVPLLRSLHLKNCSEWRAIQLEEISSLGKLNLIRMWSLVDVSIPSLDELVLIDLPNLEKCIGTYNRELTSNMRILRMERCDKLKDFTLFLNYDHFRVERKTWQWTILPFEEMHSLKDLKLIAMPGVREVSVPYLKKLVIRNMPNLECCTCANLDLLSSCLEVLKITKCRKLTSFQVLQVLPPHCEEKTWLPNMNKLKVHKLSKVSVSIRGVLAPPAIEMRKHWPLFTIKSYEWSVLNDDTVAFNNLTSILNFRIINCPNLVSVSFEALSQLMSLQSLEIVDCPRLLWPQMMLEEACEGKTKFPSITHLSIVSSSMLGDPLLLPCTQSEQLTVNDKPSTFSCPVEEQSNHLSLLYISSTTTTATTESTRNGPILFHMPHLLYTYVKKLHISDCPNLVFCSRKVGFAGFTSLEELTVTRCPKLLMPMVHEGVSDDHIGGRFLLPPLLNQFETDHLSEKLQLYFPENHTSLRRLSVWDSPSLICLQLHSCTKLEELEIFNCKNLCTLGGLTFLSSLKIMKLARNPKLSTSWEFDSQDQQCTGDQAGDLSILSGLEWLETDDFSVLTMSFFKHLNSLQHLTLSSSRSYWRVVRLSEGQGRVLQQLTHLQELRFLCCDDLLVLPEQLHCLSSLKKLEIGYCPGILRLPEEGLPLLSLEELETRGCTEELNRQCRLAATEKLKVLIDGKVWNTVGQAAIGWLVESVLGSLFTDKLSSWLRRVNLDDDVEELVSEMRNVAVVLEAAKGMKVGDQNEPMAGSLLHLKDLLYDADDVLDKLDYCRLQEQIIKGNSEDVTSTPTSSFFSINRWFTVTGWKRKREENHTLLDNKRHKGLKINGLKSPEASNLSHRSTARATNSTTTSYVLEPIVYGRATEIESIKNLIMSNRSDGMIVLPIVGNGGIGKTTLAQQIYKDSEIRKSAIKIWIHVSDKFDLHKVLHKLFFGPSLSDDDHVDKLRHGDDEVTMKASSDGELVMIKANSDSELEKVTGNSMVIVTTRKNTTAKLCGTVGSINLEGLKDDDIWSLFKAYAFGSDKHSNNPILQNLGRKIAKELNGNPLAAKTVGSLLRRNLTVDHWSSIIENEEWKSLQHTDGIMHTLKFSYDHLPSHLQQCFSYCSLFPKGYSFSEAQLIQIWIAQGFVEKSSEKLEQKGWEYLAELVNSGFFQQVENEWPSSEDIVLHDLMHDLARMVSKTECATIDGSECEKLAPSIRHLSIVTDSAYSEDPHGNISRNEEFEKRLLKVMSRSKLRTLVLIGQHDSLFFQSFQNLFKEAQHLRLLQMSSTYANFDSFLSNLVNYIHLRYLRLENEECEGALPQALDKCYHLQVLDIGSCTTPNEYVSNVSYVNGYDSDMSSEPSMDMETEGEELPSSDSNGSPSSEYFTDIISNEVIYGLEPHHSLKHNGVTSPTCLATSLTSLQTLYLENCGKWQILSLERLCLLKKLVLIRMSNVVEVSICSLEELVLIKMPKLKRCFCTSIRNLNDNLRVLMIKTCPALEVFPLFDNCQQFKIEQPSWLFRLSKLVIHKCPHLHVHNPLPPSTNVSKLSITGVSTLPTVEWSRGILRIGVLDDSDDPSVIDEPSDQLITLDDKVLSFHNLRFLTELVIAGCQNLTSISLQGLRQLIYLRTLEIRGCPKLFSSNMPPELVRENMAATYHNALPSLEYLFIAACGITGKWLSLILQYAQALQDLDLYECEQITGLSIGEEESSQPNLMSTPETLSLGHQGDSPTSSARDGLVRIPLNLISSLKHIYIGDCPGLTYNGNDEGFAKLTSLESLRIMNGAKLLSSLVHGNGYDERKNIKLIPLSLEVLELRGYDLPEEVVPDFLRNPIRLKKLSVMDTLSLKYLQLQSCTALEELEIVNCESLATLEGLQSLRSLKNLIIWGCPILPQWLRSSLEQVQELLPRLERLKIQDASVLTTSFCKHLTSLQRLTLFACNWELVRQTDEQDIALQLLTSLQELSFTCCRNLGDFPVDLYSLPSLKRLNIYYCKDISRLPEKGLPPSLEELDINDCSEELNDQCRMLPSKLKEDEQRRRFTSRSLNLVRLPEELPLFCRLPRLMEEVEAGLLEGGIGWLAETILENLDADKLDDWIRQVGLADDTKKLRSEIERVDGVVAAVKGRAIWNRSLARSLRRLRELLYDADDAIDEIDYHRLQHQVQRGDAWHGDPDESADGHGAEQTGRPRRGKVGEASGSGGKRWSGIWQHFESVENNAKARCVDCGTVVKCGSDNGTSVLHNHRKSGKCKRTRGATDQPPNPPSASEGGANSFAAGNSVGRKRMRTEGASADNVAASMHPWNKTELSNTIQQMTHQLQEAMNEVMKLRGSDNFVSSNFHHNTTSDSRLKTSSLLQRKMYGRVDEKNSIIKMITEAKSDGVTVIPIVGIGGIGKTALAQFVYNDPDVKSLFEDKMIWVWLSNNFDEEQLTREMLDVVCQKKQEGSCNFSKLQEILKSHMKPTRYLLVLDDVWDDMNNYRLNKLLAPFNSNNAEGNVIIMTTRIWSVAKRIGTVKPIELGALEKEDSWMLFKQCAFGDENHELCGSLSIMGQKIEDKLDGNPLEAENIGELLREHHTVEHWNNILKTEDWKSMQLSGGIMPSLKRSYDMLPYQLKQCFLYCSLFPKGYSFSKEQLIQIWIAQGFVEKSSERLEQKGRKYLAELVDSGFYQHVERTSEHFVMHDLMHDLAKLVSQSEFATIDGSECEELPSTIRHVSILTDSAYNKYEDGDFSRNEEFERRLLKVRSRSKLKTLVFIGEYDSHFLKSFQDAFKEAKHLRLLQITSMYADFDYFISSLVYCTHLRYLGLENETQRTLPQALSKCYHLQVLHIGSCGTPNIPEEINNLVSLQHLVAQKGVWSSIANIGEMTSLQELTNFKVENSIGFEITQLQRMSELVELGVSRLENVTTKQEASGASLKDKHHLERLHLFWKGVRNGYDSDGNYNEYDSDLSYSDSDMNSENECDGNMIPEPSMHSETEEERLQTTDSNDVPSLDHIPDTASEVLEGLEPHRNLKYLWISWYNGAKAPTWLATSLTHLQTLRLENCGEWQRLSLERLSLLRKLVLIKMKNASVLSIRSPEEIILIGMQKLHTKCL</sequence>
<reference evidence="15" key="2">
    <citation type="submission" date="2015-06" db="UniProtKB">
        <authorList>
            <consortium name="EnsemblPlants"/>
        </authorList>
    </citation>
    <scope>IDENTIFICATION</scope>
</reference>
<keyword evidence="7" id="KW-0611">Plant defense</keyword>
<dbReference type="SUPFAM" id="SSF52058">
    <property type="entry name" value="L domain-like"/>
    <property type="match status" value="5"/>
</dbReference>
<evidence type="ECO:0000313" key="16">
    <source>
        <dbReference type="Proteomes" id="UP000008022"/>
    </source>
</evidence>
<dbReference type="GO" id="GO:0043531">
    <property type="term" value="F:ADP binding"/>
    <property type="evidence" value="ECO:0007669"/>
    <property type="project" value="InterPro"/>
</dbReference>
<keyword evidence="16" id="KW-1185">Reference proteome</keyword>
<dbReference type="FunFam" id="1.10.10.10:FF:000322">
    <property type="entry name" value="Probable disease resistance protein At1g63360"/>
    <property type="match status" value="2"/>
</dbReference>
<reference evidence="16" key="1">
    <citation type="submission" date="2013-06" db="EMBL/GenBank/DDBJ databases">
        <authorList>
            <person name="Zhao Q."/>
        </authorList>
    </citation>
    <scope>NUCLEOTIDE SEQUENCE</scope>
    <source>
        <strain evidence="16">cv. W1943</strain>
    </source>
</reference>
<dbReference type="PRINTS" id="PR00364">
    <property type="entry name" value="DISEASERSIST"/>
</dbReference>
<dbReference type="GO" id="GO:0002758">
    <property type="term" value="P:innate immune response-activating signaling pathway"/>
    <property type="evidence" value="ECO:0007669"/>
    <property type="project" value="UniProtKB-ARBA"/>
</dbReference>
<dbReference type="EnsemblPlants" id="ORUFI04G27320.2">
    <property type="protein sequence ID" value="ORUFI04G27320.2"/>
    <property type="gene ID" value="ORUFI04G27320"/>
</dbReference>
<dbReference type="Pfam" id="PF23559">
    <property type="entry name" value="WHD_DRP"/>
    <property type="match status" value="3"/>
</dbReference>
<dbReference type="PROSITE" id="PS50808">
    <property type="entry name" value="ZF_BED"/>
    <property type="match status" value="1"/>
</dbReference>
<feature type="compositionally biased region" description="Basic and acidic residues" evidence="13">
    <location>
        <begin position="3469"/>
        <end position="3483"/>
    </location>
</feature>
<evidence type="ECO:0000256" key="5">
    <source>
        <dbReference type="ARBA" id="ARBA00022741"/>
    </source>
</evidence>
<feature type="region of interest" description="Disordered" evidence="13">
    <location>
        <begin position="3467"/>
        <end position="3506"/>
    </location>
</feature>
<feature type="compositionally biased region" description="Polar residues" evidence="13">
    <location>
        <begin position="3015"/>
        <end position="3025"/>
    </location>
</feature>
<feature type="coiled-coil region" evidence="12">
    <location>
        <begin position="3605"/>
        <end position="3632"/>
    </location>
</feature>
<dbReference type="SMART" id="SM00367">
    <property type="entry name" value="LRR_CC"/>
    <property type="match status" value="5"/>
</dbReference>
<keyword evidence="2" id="KW-0433">Leucine-rich repeat</keyword>
<dbReference type="eggNOG" id="KOG4658">
    <property type="taxonomic scope" value="Eukaryota"/>
</dbReference>
<keyword evidence="3" id="KW-0479">Metal-binding</keyword>
<evidence type="ECO:0000256" key="1">
    <source>
        <dbReference type="ARBA" id="ARBA00008894"/>
    </source>
</evidence>